<evidence type="ECO:0000259" key="4">
    <source>
        <dbReference type="SMART" id="SM00729"/>
    </source>
</evidence>
<dbReference type="SMART" id="SM00729">
    <property type="entry name" value="Elp3"/>
    <property type="match status" value="1"/>
</dbReference>
<evidence type="ECO:0000313" key="6">
    <source>
        <dbReference type="Proteomes" id="UP000008183"/>
    </source>
</evidence>
<dbReference type="PaxDb" id="243274-THEMA_04220"/>
<dbReference type="Gene3D" id="3.80.30.30">
    <property type="match status" value="1"/>
</dbReference>
<evidence type="ECO:0000256" key="1">
    <source>
        <dbReference type="ARBA" id="ARBA00022723"/>
    </source>
</evidence>
<keyword evidence="3" id="KW-0411">Iron-sulfur</keyword>
<evidence type="ECO:0000256" key="3">
    <source>
        <dbReference type="ARBA" id="ARBA00023014"/>
    </source>
</evidence>
<dbReference type="CDD" id="cd01335">
    <property type="entry name" value="Radical_SAM"/>
    <property type="match status" value="1"/>
</dbReference>
<keyword evidence="1" id="KW-0479">Metal-binding</keyword>
<dbReference type="Proteomes" id="UP000008183">
    <property type="component" value="Chromosome"/>
</dbReference>
<organism evidence="5 6">
    <name type="scientific">Thermotoga maritima (strain ATCC 43589 / DSM 3109 / JCM 10099 / NBRC 100826 / MSB8)</name>
    <dbReference type="NCBI Taxonomy" id="243274"/>
    <lineage>
        <taxon>Bacteria</taxon>
        <taxon>Thermotogati</taxon>
        <taxon>Thermotogota</taxon>
        <taxon>Thermotogae</taxon>
        <taxon>Thermotogales</taxon>
        <taxon>Thermotogaceae</taxon>
        <taxon>Thermotoga</taxon>
    </lineage>
</organism>
<keyword evidence="2" id="KW-0408">Iron</keyword>
<dbReference type="KEGG" id="tma:TM0117"/>
<dbReference type="OrthoDB" id="9787478at2"/>
<dbReference type="SFLD" id="SFLDG01084">
    <property type="entry name" value="Uncharacterised_Radical_SAM_Su"/>
    <property type="match status" value="1"/>
</dbReference>
<name>Q9WXX2_THEMA</name>
<dbReference type="PATRIC" id="fig|243274.5.peg.115"/>
<dbReference type="GO" id="GO:0003824">
    <property type="term" value="F:catalytic activity"/>
    <property type="evidence" value="ECO:0007669"/>
    <property type="project" value="InterPro"/>
</dbReference>
<dbReference type="EMBL" id="AE000512">
    <property type="protein sequence ID" value="AAD35211.1"/>
    <property type="molecule type" value="Genomic_DNA"/>
</dbReference>
<sequence length="245" mass="29293">MKMRVKEINVKSALTYSESKRRYTLSPYVGCTNACVYCYASDYARRYREMIWKSEIIVKRNIAEVLRKDIIKKKPHHVFMSTMCDPYQPIEKEYKLTRRCLEVFLEFPLLEIEVMILTKSTLVLRDLDLFKKMRRISVGLSVTTDDDEIRKMFEPNSSSIEERVEALKVLKENGIRTCVFISPMLPMNPKKLASMLKPHVDCVFIDDMHYRWRVKDFYEKLGFSWALENEYFERTRKELLAFFQE</sequence>
<dbReference type="InterPro" id="IPR007197">
    <property type="entry name" value="rSAM"/>
</dbReference>
<dbReference type="AlphaFoldDB" id="Q9WXX2"/>
<dbReference type="PANTHER" id="PTHR43432">
    <property type="entry name" value="SLR0285 PROTEIN"/>
    <property type="match status" value="1"/>
</dbReference>
<dbReference type="InterPro" id="IPR058240">
    <property type="entry name" value="rSAM_sf"/>
</dbReference>
<dbReference type="SFLD" id="SFLDS00029">
    <property type="entry name" value="Radical_SAM"/>
    <property type="match status" value="1"/>
</dbReference>
<dbReference type="InParanoid" id="Q9WXX2"/>
<dbReference type="PANTHER" id="PTHR43432:SF3">
    <property type="entry name" value="SLR0285 PROTEIN"/>
    <property type="match status" value="1"/>
</dbReference>
<dbReference type="Pfam" id="PF04055">
    <property type="entry name" value="Radical_SAM"/>
    <property type="match status" value="1"/>
</dbReference>
<evidence type="ECO:0000313" key="5">
    <source>
        <dbReference type="EMBL" id="AAD35211.1"/>
    </source>
</evidence>
<dbReference type="PIR" id="D72417">
    <property type="entry name" value="D72417"/>
</dbReference>
<dbReference type="InterPro" id="IPR040086">
    <property type="entry name" value="MJ0683-like"/>
</dbReference>
<dbReference type="GO" id="GO:0051536">
    <property type="term" value="F:iron-sulfur cluster binding"/>
    <property type="evidence" value="ECO:0007669"/>
    <property type="project" value="UniProtKB-KW"/>
</dbReference>
<accession>Q9WXX2</accession>
<protein>
    <recommendedName>
        <fullName evidence="4">Elp3/MiaA/NifB-like radical SAM core domain-containing protein</fullName>
    </recommendedName>
</protein>
<dbReference type="SUPFAM" id="SSF102114">
    <property type="entry name" value="Radical SAM enzymes"/>
    <property type="match status" value="1"/>
</dbReference>
<dbReference type="InterPro" id="IPR006638">
    <property type="entry name" value="Elp3/MiaA/NifB-like_rSAM"/>
</dbReference>
<reference evidence="5 6" key="1">
    <citation type="journal article" date="1999" name="Nature">
        <title>Evidence for lateral gene transfer between Archaea and Bacteria from genome sequence of Thermotoga maritima.</title>
        <authorList>
            <person name="Nelson K.E."/>
            <person name="Clayton R.A."/>
            <person name="Gill S.R."/>
            <person name="Gwinn M.L."/>
            <person name="Dodson R.J."/>
            <person name="Haft D.H."/>
            <person name="Hickey E.K."/>
            <person name="Peterson J.D."/>
            <person name="Nelson W.C."/>
            <person name="Ketchum K.A."/>
            <person name="McDonald L."/>
            <person name="Utterback T.R."/>
            <person name="Malek J.A."/>
            <person name="Linher K.D."/>
            <person name="Garrett M.M."/>
            <person name="Stewart A.M."/>
            <person name="Cotton M.D."/>
            <person name="Pratt M.S."/>
            <person name="Phillips C.A."/>
            <person name="Richardson D."/>
            <person name="Heidelberg J."/>
            <person name="Sutton G.G."/>
            <person name="Fleischmann R.D."/>
            <person name="White O."/>
            <person name="Salzberg S.L."/>
            <person name="Smith H.O."/>
            <person name="Venter J.C."/>
            <person name="Fraser C.M."/>
        </authorList>
    </citation>
    <scope>NUCLEOTIDE SEQUENCE [LARGE SCALE GENOMIC DNA]</scope>
    <source>
        <strain evidence="6">ATCC 43589 / DSM 3109 / JCM 10099 / NBRC 100826 / MSB8</strain>
    </source>
</reference>
<gene>
    <name evidence="5" type="ordered locus">TM_0117</name>
</gene>
<dbReference type="GO" id="GO:0046872">
    <property type="term" value="F:metal ion binding"/>
    <property type="evidence" value="ECO:0007669"/>
    <property type="project" value="UniProtKB-KW"/>
</dbReference>
<dbReference type="EnsemblBacteria" id="AAD35211">
    <property type="protein sequence ID" value="AAD35211"/>
    <property type="gene ID" value="TM_0117"/>
</dbReference>
<dbReference type="SMR" id="Q9WXX2"/>
<keyword evidence="6" id="KW-1185">Reference proteome</keyword>
<feature type="domain" description="Elp3/MiaA/NifB-like radical SAM core" evidence="4">
    <location>
        <begin position="21"/>
        <end position="245"/>
    </location>
</feature>
<proteinExistence type="predicted"/>
<evidence type="ECO:0000256" key="2">
    <source>
        <dbReference type="ARBA" id="ARBA00023004"/>
    </source>
</evidence>